<protein>
    <submittedName>
        <fullName evidence="2">Uncharacterized protein</fullName>
    </submittedName>
</protein>
<keyword evidence="1" id="KW-0472">Membrane</keyword>
<organism evidence="2 3">
    <name type="scientific">Allopontixanthobacter sediminis</name>
    <dbReference type="NCBI Taxonomy" id="1689985"/>
    <lineage>
        <taxon>Bacteria</taxon>
        <taxon>Pseudomonadati</taxon>
        <taxon>Pseudomonadota</taxon>
        <taxon>Alphaproteobacteria</taxon>
        <taxon>Sphingomonadales</taxon>
        <taxon>Erythrobacteraceae</taxon>
        <taxon>Allopontixanthobacter</taxon>
    </lineage>
</organism>
<dbReference type="AlphaFoldDB" id="A0A845B4F5"/>
<feature type="transmembrane region" description="Helical" evidence="1">
    <location>
        <begin position="6"/>
        <end position="25"/>
    </location>
</feature>
<dbReference type="Proteomes" id="UP000431922">
    <property type="component" value="Unassembled WGS sequence"/>
</dbReference>
<evidence type="ECO:0000313" key="2">
    <source>
        <dbReference type="EMBL" id="MXP45260.1"/>
    </source>
</evidence>
<comment type="caution">
    <text evidence="2">The sequence shown here is derived from an EMBL/GenBank/DDBJ whole genome shotgun (WGS) entry which is preliminary data.</text>
</comment>
<evidence type="ECO:0000256" key="1">
    <source>
        <dbReference type="SAM" id="Phobius"/>
    </source>
</evidence>
<keyword evidence="1" id="KW-1133">Transmembrane helix</keyword>
<accession>A0A845B4F5</accession>
<feature type="transmembrane region" description="Helical" evidence="1">
    <location>
        <begin position="34"/>
        <end position="53"/>
    </location>
</feature>
<reference evidence="2 3" key="1">
    <citation type="submission" date="2019-12" db="EMBL/GenBank/DDBJ databases">
        <title>Genomic-based taxomic classification of the family Erythrobacteraceae.</title>
        <authorList>
            <person name="Xu L."/>
        </authorList>
    </citation>
    <scope>NUCLEOTIDE SEQUENCE [LARGE SCALE GENOMIC DNA]</scope>
    <source>
        <strain evidence="2 3">KCTC 42453</strain>
    </source>
</reference>
<sequence length="67" mass="7227">MATDTVLSILVLAAFALLIGAFVLWRRGGPKRQVTLMVILALVALANVAIWIIPDERGTAPVDQLSR</sequence>
<keyword evidence="1" id="KW-0812">Transmembrane</keyword>
<keyword evidence="3" id="KW-1185">Reference proteome</keyword>
<proteinExistence type="predicted"/>
<dbReference type="OrthoDB" id="7581964at2"/>
<dbReference type="EMBL" id="WTYL01000003">
    <property type="protein sequence ID" value="MXP45260.1"/>
    <property type="molecule type" value="Genomic_DNA"/>
</dbReference>
<dbReference type="RefSeq" id="WP_160756878.1">
    <property type="nucleotide sequence ID" value="NZ_WTYL01000003.1"/>
</dbReference>
<gene>
    <name evidence="2" type="ORF">GRI65_12460</name>
</gene>
<name>A0A845B4F5_9SPHN</name>
<evidence type="ECO:0000313" key="3">
    <source>
        <dbReference type="Proteomes" id="UP000431922"/>
    </source>
</evidence>